<evidence type="ECO:0000313" key="2">
    <source>
        <dbReference type="EMBL" id="CAD7674298.1"/>
    </source>
</evidence>
<dbReference type="AlphaFoldDB" id="A0A811YBL2"/>
<accession>A0A811YBL2</accession>
<protein>
    <submittedName>
        <fullName evidence="2">(raccoon dog) hypothetical protein</fullName>
    </submittedName>
</protein>
<dbReference type="GO" id="GO:0030414">
    <property type="term" value="F:peptidase inhibitor activity"/>
    <property type="evidence" value="ECO:0007669"/>
    <property type="project" value="InterPro"/>
</dbReference>
<dbReference type="GO" id="GO:0005576">
    <property type="term" value="C:extracellular region"/>
    <property type="evidence" value="ECO:0007669"/>
    <property type="project" value="InterPro"/>
</dbReference>
<reference evidence="2" key="1">
    <citation type="submission" date="2020-12" db="EMBL/GenBank/DDBJ databases">
        <authorList>
            <consortium name="Molecular Ecology Group"/>
        </authorList>
    </citation>
    <scope>NUCLEOTIDE SEQUENCE</scope>
    <source>
        <strain evidence="2">TBG_1078</strain>
    </source>
</reference>
<dbReference type="Proteomes" id="UP000645828">
    <property type="component" value="Unassembled WGS sequence"/>
</dbReference>
<proteinExistence type="predicted"/>
<comment type="caution">
    <text evidence="2">The sequence shown here is derived from an EMBL/GenBank/DDBJ whole genome shotgun (WGS) entry which is preliminary data.</text>
</comment>
<dbReference type="EMBL" id="CAJHUB010000672">
    <property type="protein sequence ID" value="CAD7674298.1"/>
    <property type="molecule type" value="Genomic_DNA"/>
</dbReference>
<dbReference type="InterPro" id="IPR008197">
    <property type="entry name" value="WAP_dom"/>
</dbReference>
<dbReference type="InterPro" id="IPR036645">
    <property type="entry name" value="Elafin-like_sf"/>
</dbReference>
<gene>
    <name evidence="2" type="ORF">NYPRO_LOCUS7093</name>
</gene>
<feature type="domain" description="WAP" evidence="1">
    <location>
        <begin position="51"/>
        <end position="76"/>
    </location>
</feature>
<evidence type="ECO:0000313" key="3">
    <source>
        <dbReference type="Proteomes" id="UP000645828"/>
    </source>
</evidence>
<dbReference type="Pfam" id="PF00095">
    <property type="entry name" value="WAP"/>
    <property type="match status" value="1"/>
</dbReference>
<name>A0A811YBL2_NYCPR</name>
<dbReference type="SUPFAM" id="SSF57256">
    <property type="entry name" value="Elafin-like"/>
    <property type="match status" value="1"/>
</dbReference>
<keyword evidence="3" id="KW-1185">Reference proteome</keyword>
<sequence length="103" mass="11553">MLVSKDCLVDRKYDLSSEDKDAAGREQLSGVFSKTETARLLEVTHYYGYHRTCKYSWDCAIGYECCFAICGSICLNIRQIGQSGWDLCHPLITKVDDSTDLAG</sequence>
<evidence type="ECO:0000259" key="1">
    <source>
        <dbReference type="Pfam" id="PF00095"/>
    </source>
</evidence>
<organism evidence="2 3">
    <name type="scientific">Nyctereutes procyonoides</name>
    <name type="common">Raccoon dog</name>
    <name type="synonym">Canis procyonoides</name>
    <dbReference type="NCBI Taxonomy" id="34880"/>
    <lineage>
        <taxon>Eukaryota</taxon>
        <taxon>Metazoa</taxon>
        <taxon>Chordata</taxon>
        <taxon>Craniata</taxon>
        <taxon>Vertebrata</taxon>
        <taxon>Euteleostomi</taxon>
        <taxon>Mammalia</taxon>
        <taxon>Eutheria</taxon>
        <taxon>Laurasiatheria</taxon>
        <taxon>Carnivora</taxon>
        <taxon>Caniformia</taxon>
        <taxon>Canidae</taxon>
        <taxon>Nyctereutes</taxon>
    </lineage>
</organism>